<accession>A0AAN9KDM1</accession>
<evidence type="ECO:0000256" key="1">
    <source>
        <dbReference type="ARBA" id="ARBA00000966"/>
    </source>
</evidence>
<protein>
    <recommendedName>
        <fullName evidence="3">cellulase</fullName>
        <ecNumber evidence="3">3.2.1.4</ecNumber>
    </recommendedName>
</protein>
<dbReference type="EC" id="3.2.1.4" evidence="3"/>
<organism evidence="11 12">
    <name type="scientific">Canavalia gladiata</name>
    <name type="common">Sword bean</name>
    <name type="synonym">Dolichos gladiatus</name>
    <dbReference type="NCBI Taxonomy" id="3824"/>
    <lineage>
        <taxon>Eukaryota</taxon>
        <taxon>Viridiplantae</taxon>
        <taxon>Streptophyta</taxon>
        <taxon>Embryophyta</taxon>
        <taxon>Tracheophyta</taxon>
        <taxon>Spermatophyta</taxon>
        <taxon>Magnoliopsida</taxon>
        <taxon>eudicotyledons</taxon>
        <taxon>Gunneridae</taxon>
        <taxon>Pentapetalae</taxon>
        <taxon>rosids</taxon>
        <taxon>fabids</taxon>
        <taxon>Fabales</taxon>
        <taxon>Fabaceae</taxon>
        <taxon>Papilionoideae</taxon>
        <taxon>50 kb inversion clade</taxon>
        <taxon>NPAAA clade</taxon>
        <taxon>indigoferoid/millettioid clade</taxon>
        <taxon>Phaseoleae</taxon>
        <taxon>Canavalia</taxon>
    </lineage>
</organism>
<name>A0AAN9KDM1_CANGL</name>
<feature type="domain" description="Glycoside hydrolase family 9" evidence="10">
    <location>
        <begin position="9"/>
        <end position="86"/>
    </location>
</feature>
<evidence type="ECO:0000256" key="8">
    <source>
        <dbReference type="ARBA" id="ARBA00023326"/>
    </source>
</evidence>
<keyword evidence="8" id="KW-0624">Polysaccharide degradation</keyword>
<evidence type="ECO:0000256" key="3">
    <source>
        <dbReference type="ARBA" id="ARBA00012601"/>
    </source>
</evidence>
<keyword evidence="4" id="KW-0378">Hydrolase</keyword>
<feature type="region of interest" description="Disordered" evidence="9">
    <location>
        <begin position="43"/>
        <end position="68"/>
    </location>
</feature>
<dbReference type="AlphaFoldDB" id="A0AAN9KDM1"/>
<comment type="caution">
    <text evidence="11">The sequence shown here is derived from an EMBL/GenBank/DDBJ whole genome shotgun (WGS) entry which is preliminary data.</text>
</comment>
<dbReference type="InterPro" id="IPR008928">
    <property type="entry name" value="6-hairpin_glycosidase_sf"/>
</dbReference>
<evidence type="ECO:0000256" key="6">
    <source>
        <dbReference type="ARBA" id="ARBA00023277"/>
    </source>
</evidence>
<dbReference type="InterPro" id="IPR012341">
    <property type="entry name" value="6hp_glycosidase-like_sf"/>
</dbReference>
<dbReference type="GO" id="GO:0008810">
    <property type="term" value="F:cellulase activity"/>
    <property type="evidence" value="ECO:0007669"/>
    <property type="project" value="UniProtKB-EC"/>
</dbReference>
<evidence type="ECO:0000256" key="4">
    <source>
        <dbReference type="ARBA" id="ARBA00022801"/>
    </source>
</evidence>
<keyword evidence="12" id="KW-1185">Reference proteome</keyword>
<feature type="region of interest" description="Disordered" evidence="9">
    <location>
        <begin position="111"/>
        <end position="136"/>
    </location>
</feature>
<dbReference type="InterPro" id="IPR001701">
    <property type="entry name" value="Glyco_hydro_9"/>
</dbReference>
<evidence type="ECO:0000313" key="11">
    <source>
        <dbReference type="EMBL" id="KAK7315462.1"/>
    </source>
</evidence>
<evidence type="ECO:0000313" key="12">
    <source>
        <dbReference type="Proteomes" id="UP001367508"/>
    </source>
</evidence>
<evidence type="ECO:0000256" key="5">
    <source>
        <dbReference type="ARBA" id="ARBA00023001"/>
    </source>
</evidence>
<proteinExistence type="inferred from homology"/>
<evidence type="ECO:0000256" key="9">
    <source>
        <dbReference type="SAM" id="MobiDB-lite"/>
    </source>
</evidence>
<dbReference type="SUPFAM" id="SSF48208">
    <property type="entry name" value="Six-hairpin glycosidases"/>
    <property type="match status" value="1"/>
</dbReference>
<dbReference type="PANTHER" id="PTHR22298">
    <property type="entry name" value="ENDO-1,4-BETA-GLUCANASE"/>
    <property type="match status" value="1"/>
</dbReference>
<evidence type="ECO:0000256" key="7">
    <source>
        <dbReference type="ARBA" id="ARBA00023295"/>
    </source>
</evidence>
<dbReference type="EMBL" id="JAYMYQ010000008">
    <property type="protein sequence ID" value="KAK7315462.1"/>
    <property type="molecule type" value="Genomic_DNA"/>
</dbReference>
<keyword evidence="7" id="KW-0326">Glycosidase</keyword>
<comment type="catalytic activity">
    <reaction evidence="1">
        <text>Endohydrolysis of (1-&gt;4)-beta-D-glucosidic linkages in cellulose, lichenin and cereal beta-D-glucans.</text>
        <dbReference type="EC" id="3.2.1.4"/>
    </reaction>
</comment>
<gene>
    <name evidence="11" type="ORF">VNO77_34010</name>
</gene>
<keyword evidence="5" id="KW-0136">Cellulose degradation</keyword>
<evidence type="ECO:0000256" key="2">
    <source>
        <dbReference type="ARBA" id="ARBA00007072"/>
    </source>
</evidence>
<sequence>MELGNTMSPKELRNVLVAICWATDYLLKSVSWPNRISVQASDLTSAHSYGERPRNRDASREAYDVDAPNPASGVAGEVAAALAFSSEHSAYRNLLIQRFCYEMQRPSDLPVTARGSRNRQWHRLEESSRPPYTHRS</sequence>
<dbReference type="Pfam" id="PF00759">
    <property type="entry name" value="Glyco_hydro_9"/>
    <property type="match status" value="1"/>
</dbReference>
<reference evidence="11 12" key="1">
    <citation type="submission" date="2024-01" db="EMBL/GenBank/DDBJ databases">
        <title>The genomes of 5 underutilized Papilionoideae crops provide insights into root nodulation and disease resistanc.</title>
        <authorList>
            <person name="Jiang F."/>
        </authorList>
    </citation>
    <scope>NUCLEOTIDE SEQUENCE [LARGE SCALE GENOMIC DNA]</scope>
    <source>
        <strain evidence="11">LVBAO_FW01</strain>
        <tissue evidence="11">Leaves</tissue>
    </source>
</reference>
<keyword evidence="6" id="KW-0119">Carbohydrate metabolism</keyword>
<feature type="compositionally biased region" description="Basic and acidic residues" evidence="9">
    <location>
        <begin position="49"/>
        <end position="63"/>
    </location>
</feature>
<dbReference type="Gene3D" id="1.50.10.10">
    <property type="match status" value="1"/>
</dbReference>
<evidence type="ECO:0000259" key="10">
    <source>
        <dbReference type="Pfam" id="PF00759"/>
    </source>
</evidence>
<dbReference type="Proteomes" id="UP001367508">
    <property type="component" value="Unassembled WGS sequence"/>
</dbReference>
<dbReference type="GO" id="GO:0030245">
    <property type="term" value="P:cellulose catabolic process"/>
    <property type="evidence" value="ECO:0007669"/>
    <property type="project" value="UniProtKB-KW"/>
</dbReference>
<comment type="similarity">
    <text evidence="2">Belongs to the glycosyl hydrolase 9 (cellulase E) family.</text>
</comment>